<proteinExistence type="predicted"/>
<evidence type="ECO:0000313" key="1">
    <source>
        <dbReference type="EMBL" id="NYS26412.1"/>
    </source>
</evidence>
<protein>
    <submittedName>
        <fullName evidence="1">Uncharacterized protein</fullName>
    </submittedName>
</protein>
<accession>A0A7Z0I1U5</accession>
<dbReference type="RefSeq" id="WP_179907208.1">
    <property type="nucleotide sequence ID" value="NZ_JACBXS010000044.1"/>
</dbReference>
<dbReference type="Proteomes" id="UP000529417">
    <property type="component" value="Unassembled WGS sequence"/>
</dbReference>
<dbReference type="EMBL" id="JACBXS010000044">
    <property type="protein sequence ID" value="NYS26412.1"/>
    <property type="molecule type" value="Genomic_DNA"/>
</dbReference>
<comment type="caution">
    <text evidence="1">The sequence shown here is derived from an EMBL/GenBank/DDBJ whole genome shotgun (WGS) entry which is preliminary data.</text>
</comment>
<gene>
    <name evidence="1" type="ORF">HUK65_15605</name>
</gene>
<reference evidence="1 2" key="1">
    <citation type="journal article" date="2000" name="Arch. Microbiol.">
        <title>Rhodobaca bogoriensis gen. nov. and sp. nov., an alkaliphilic purple nonsulfur bacterium from African Rift Valley soda lakes.</title>
        <authorList>
            <person name="Milford A.D."/>
            <person name="Achenbach L.A."/>
            <person name="Jung D.O."/>
            <person name="Madigan M.T."/>
        </authorList>
    </citation>
    <scope>NUCLEOTIDE SEQUENCE [LARGE SCALE GENOMIC DNA]</scope>
    <source>
        <strain evidence="1 2">2376</strain>
    </source>
</reference>
<organism evidence="1 2">
    <name type="scientific">Rhabdonatronobacter sediminivivens</name>
    <dbReference type="NCBI Taxonomy" id="2743469"/>
    <lineage>
        <taxon>Bacteria</taxon>
        <taxon>Pseudomonadati</taxon>
        <taxon>Pseudomonadota</taxon>
        <taxon>Alphaproteobacteria</taxon>
        <taxon>Rhodobacterales</taxon>
        <taxon>Paracoccaceae</taxon>
        <taxon>Rhabdonatronobacter</taxon>
    </lineage>
</organism>
<evidence type="ECO:0000313" key="2">
    <source>
        <dbReference type="Proteomes" id="UP000529417"/>
    </source>
</evidence>
<sequence>MFMGKTPFITVRASRPLSEIEFCAWVAQAAPGDRLEYHRGYLVLDTYPLFSALDDKARGELARLAARAFWAAEQGLVHLVQARVGPDRFAYIAVARPKPKAAAVSLSALLLDAQAA</sequence>
<name>A0A7Z0I1U5_9RHOB</name>
<keyword evidence="2" id="KW-1185">Reference proteome</keyword>
<dbReference type="AlphaFoldDB" id="A0A7Z0I1U5"/>